<sequence length="52" mass="6309">MHFYTPKINSIRILTRKPTIWYKNLFLKRFVSRLLLSKIERCIKISVILNSD</sequence>
<dbReference type="AlphaFoldDB" id="I9Q3W7"/>
<organism evidence="1 2">
    <name type="scientific">Helicobacter pylori NQ4200</name>
    <dbReference type="NCBI Taxonomy" id="992024"/>
    <lineage>
        <taxon>Bacteria</taxon>
        <taxon>Pseudomonadati</taxon>
        <taxon>Campylobacterota</taxon>
        <taxon>Epsilonproteobacteria</taxon>
        <taxon>Campylobacterales</taxon>
        <taxon>Helicobacteraceae</taxon>
        <taxon>Helicobacter</taxon>
    </lineage>
</organism>
<protein>
    <submittedName>
        <fullName evidence="1">Uncharacterized protein</fullName>
    </submittedName>
</protein>
<name>I9Q3W7_HELPX</name>
<evidence type="ECO:0000313" key="1">
    <source>
        <dbReference type="EMBL" id="EJB27994.1"/>
    </source>
</evidence>
<dbReference type="EMBL" id="AKNS01000009">
    <property type="protein sequence ID" value="EJB27994.1"/>
    <property type="molecule type" value="Genomic_DNA"/>
</dbReference>
<reference evidence="1 2" key="1">
    <citation type="journal article" date="2013" name="Pathog. Dis.">
        <title>Genome sequences of 65 Helicobacter pylori strains isolated from asymptomatic individuals and patients with gastric cancer, peptic ulcer disease, or gastritis.</title>
        <authorList>
            <person name="Blanchard T.G."/>
            <person name="Czinn S.J."/>
            <person name="Correa P."/>
            <person name="Nakazawa T."/>
            <person name="Keelan M."/>
            <person name="Morningstar L."/>
            <person name="Santana-Cruz I."/>
            <person name="Maroo A."/>
            <person name="McCracken C."/>
            <person name="Shefchek K."/>
            <person name="Daugherty S."/>
            <person name="Song Y."/>
            <person name="Fraser C.M."/>
            <person name="Fricke W.F."/>
        </authorList>
    </citation>
    <scope>NUCLEOTIDE SEQUENCE [LARGE SCALE GENOMIC DNA]</scope>
    <source>
        <strain evidence="1 2">NQ4200</strain>
    </source>
</reference>
<evidence type="ECO:0000313" key="2">
    <source>
        <dbReference type="Proteomes" id="UP000003358"/>
    </source>
</evidence>
<comment type="caution">
    <text evidence="1">The sequence shown here is derived from an EMBL/GenBank/DDBJ whole genome shotgun (WGS) entry which is preliminary data.</text>
</comment>
<dbReference type="PATRIC" id="fig|992024.3.peg.1168"/>
<accession>I9Q3W7</accession>
<gene>
    <name evidence="1" type="ORF">HPNQ4200_1214</name>
</gene>
<proteinExistence type="predicted"/>
<dbReference type="Proteomes" id="UP000003358">
    <property type="component" value="Unassembled WGS sequence"/>
</dbReference>